<proteinExistence type="inferred from homology"/>
<dbReference type="InterPro" id="IPR006059">
    <property type="entry name" value="SBP"/>
</dbReference>
<accession>A0AB94ISU4</accession>
<dbReference type="GO" id="GO:0015768">
    <property type="term" value="P:maltose transport"/>
    <property type="evidence" value="ECO:0007669"/>
    <property type="project" value="TreeGrafter"/>
</dbReference>
<gene>
    <name evidence="4" type="ORF">BAVI_03659</name>
</gene>
<dbReference type="GO" id="GO:1901982">
    <property type="term" value="F:maltose binding"/>
    <property type="evidence" value="ECO:0007669"/>
    <property type="project" value="TreeGrafter"/>
</dbReference>
<evidence type="ECO:0000313" key="5">
    <source>
        <dbReference type="Proteomes" id="UP000018877"/>
    </source>
</evidence>
<sequence>MKKLLLLSSILVVILLSVLLYSLKPVDELNHQAGVNQKLVIWAYSPAFIELAKEYQKEHDNIEIVTRLVENPQTLLEELNVAASAGNPPQLAEIPSYYGIYPFIQSDSIKNVDEYFSAEMKEDSVGSIIKRFMYHDQLWAIPLGYQIPLLYMNDTILSPYHEQSTSISFDELLNVSRKMKNKGVWGLRADPLYPWYISNFLKDESLDLPQLRESVWGKARIEDGLFPPYTSHLAITEFVNGKGGMLLSTSKNLFLIEKQIGSKFKWSTSQLPIDNKNLIPNGSGIAVFKQTPALDGIEKPFLAYLLADENLKSLAIKETFIPAYQHLIHNNDYVKYYRQFPGYQQAIMNSLQAAGQEISPDDEQVWKTLEETDKKLTENR</sequence>
<dbReference type="EMBL" id="ALAN01000026">
    <property type="protein sequence ID" value="ETI70151.1"/>
    <property type="molecule type" value="Genomic_DNA"/>
</dbReference>
<protein>
    <submittedName>
        <fullName evidence="4">Extracellular solute-binding protein</fullName>
    </submittedName>
</protein>
<dbReference type="RefSeq" id="WP_024026948.1">
    <property type="nucleotide sequence ID" value="NZ_ALAN01000026.1"/>
</dbReference>
<keyword evidence="3" id="KW-0732">Signal</keyword>
<evidence type="ECO:0000256" key="2">
    <source>
        <dbReference type="ARBA" id="ARBA00022448"/>
    </source>
</evidence>
<reference evidence="4 5" key="1">
    <citation type="journal article" date="2014" name="Environ. Microbiol.">
        <title>The nitrate-ammonifying and nosZ-carrying bacterium Bacillus vireti is a potent source and sink for nitric and nitrous oxide under high nitrate conditions.</title>
        <authorList>
            <person name="Mania D."/>
            <person name="Heylen K."/>
            <person name="van Spanning R.J."/>
            <person name="Frostegard A."/>
        </authorList>
    </citation>
    <scope>NUCLEOTIDE SEQUENCE [LARGE SCALE GENOMIC DNA]</scope>
    <source>
        <strain evidence="4 5">LMG 21834</strain>
    </source>
</reference>
<dbReference type="Proteomes" id="UP000018877">
    <property type="component" value="Unassembled WGS sequence"/>
</dbReference>
<dbReference type="Gene3D" id="3.40.190.10">
    <property type="entry name" value="Periplasmic binding protein-like II"/>
    <property type="match status" value="1"/>
</dbReference>
<dbReference type="GO" id="GO:0042956">
    <property type="term" value="P:maltodextrin transmembrane transport"/>
    <property type="evidence" value="ECO:0007669"/>
    <property type="project" value="TreeGrafter"/>
</dbReference>
<dbReference type="Pfam" id="PF13416">
    <property type="entry name" value="SBP_bac_8"/>
    <property type="match status" value="1"/>
</dbReference>
<dbReference type="PANTHER" id="PTHR30061">
    <property type="entry name" value="MALTOSE-BINDING PERIPLASMIC PROTEIN"/>
    <property type="match status" value="1"/>
</dbReference>
<evidence type="ECO:0000256" key="1">
    <source>
        <dbReference type="ARBA" id="ARBA00008520"/>
    </source>
</evidence>
<dbReference type="PANTHER" id="PTHR30061:SF50">
    <property type="entry name" value="MALTOSE_MALTODEXTRIN-BINDING PERIPLASMIC PROTEIN"/>
    <property type="match status" value="1"/>
</dbReference>
<comment type="similarity">
    <text evidence="1">Belongs to the bacterial solute-binding protein 1 family.</text>
</comment>
<dbReference type="SUPFAM" id="SSF53850">
    <property type="entry name" value="Periplasmic binding protein-like II"/>
    <property type="match status" value="1"/>
</dbReference>
<comment type="caution">
    <text evidence="4">The sequence shown here is derived from an EMBL/GenBank/DDBJ whole genome shotgun (WGS) entry which is preliminary data.</text>
</comment>
<dbReference type="AlphaFoldDB" id="A0AB94ISU4"/>
<name>A0AB94ISU4_9BACI</name>
<dbReference type="GO" id="GO:0055052">
    <property type="term" value="C:ATP-binding cassette (ABC) transporter complex, substrate-binding subunit-containing"/>
    <property type="evidence" value="ECO:0007669"/>
    <property type="project" value="TreeGrafter"/>
</dbReference>
<keyword evidence="2" id="KW-0813">Transport</keyword>
<evidence type="ECO:0000256" key="3">
    <source>
        <dbReference type="ARBA" id="ARBA00022729"/>
    </source>
</evidence>
<keyword evidence="5" id="KW-1185">Reference proteome</keyword>
<evidence type="ECO:0000313" key="4">
    <source>
        <dbReference type="EMBL" id="ETI70151.1"/>
    </source>
</evidence>
<organism evidence="4 5">
    <name type="scientific">Neobacillus vireti LMG 21834</name>
    <dbReference type="NCBI Taxonomy" id="1131730"/>
    <lineage>
        <taxon>Bacteria</taxon>
        <taxon>Bacillati</taxon>
        <taxon>Bacillota</taxon>
        <taxon>Bacilli</taxon>
        <taxon>Bacillales</taxon>
        <taxon>Bacillaceae</taxon>
        <taxon>Neobacillus</taxon>
    </lineage>
</organism>